<dbReference type="AlphaFoldDB" id="B8DRG9"/>
<dbReference type="EMBL" id="CP001197">
    <property type="protein sequence ID" value="ACL09806.1"/>
    <property type="molecule type" value="Genomic_DNA"/>
</dbReference>
<dbReference type="OrthoDB" id="5461426at2"/>
<gene>
    <name evidence="3" type="ordered locus">DvMF_2869</name>
</gene>
<feature type="compositionally biased region" description="Low complexity" evidence="1">
    <location>
        <begin position="155"/>
        <end position="165"/>
    </location>
</feature>
<evidence type="ECO:0000256" key="1">
    <source>
        <dbReference type="SAM" id="MobiDB-lite"/>
    </source>
</evidence>
<dbReference type="KEGG" id="dvm:DvMF_2869"/>
<protein>
    <recommendedName>
        <fullName evidence="4">Lipoprotein</fullName>
    </recommendedName>
</protein>
<evidence type="ECO:0008006" key="4">
    <source>
        <dbReference type="Google" id="ProtNLM"/>
    </source>
</evidence>
<feature type="signal peptide" evidence="2">
    <location>
        <begin position="1"/>
        <end position="26"/>
    </location>
</feature>
<reference evidence="3" key="1">
    <citation type="submission" date="2008-10" db="EMBL/GenBank/DDBJ databases">
        <title>Complete sequence of Desulfovibrio vulgaris str. 'Miyazaki F'.</title>
        <authorList>
            <person name="Lucas S."/>
            <person name="Copeland A."/>
            <person name="Lapidus A."/>
            <person name="Glavina del Rio T."/>
            <person name="Dalin E."/>
            <person name="Tice H."/>
            <person name="Bruce D."/>
            <person name="Goodwin L."/>
            <person name="Pitluck S."/>
            <person name="Sims D."/>
            <person name="Brettin T."/>
            <person name="Detter J.C."/>
            <person name="Han C."/>
            <person name="Larimer F."/>
            <person name="Land M."/>
            <person name="Hauser L."/>
            <person name="Kyrpides N."/>
            <person name="Mikhailova N."/>
            <person name="Hazen T.C."/>
            <person name="Richardson P."/>
        </authorList>
    </citation>
    <scope>NUCLEOTIDE SEQUENCE</scope>
    <source>
        <strain evidence="3">Miyazaki F</strain>
    </source>
</reference>
<feature type="region of interest" description="Disordered" evidence="1">
    <location>
        <begin position="152"/>
        <end position="172"/>
    </location>
</feature>
<proteinExistence type="predicted"/>
<sequence length="172" mass="20129">MIIGRIARVTTLLLCLAMTAPLAARADELRDLGTTLGVLSDLIREADYARQKLDRISRQGRYDDAYRYERRWREQEYRLEEARVDRISRFARVPRMQVRDMRASGMGWPEICRYFGVSPRSIGYGYRLYDAYDREFDDDLYRGYYKSHPHGGPPGLMKKGGMPPGKAKKWHD</sequence>
<evidence type="ECO:0000313" key="3">
    <source>
        <dbReference type="EMBL" id="ACL09806.1"/>
    </source>
</evidence>
<keyword evidence="2" id="KW-0732">Signal</keyword>
<dbReference type="HOGENOM" id="CLU_118033_0_0_7"/>
<dbReference type="eggNOG" id="ENOG503187E">
    <property type="taxonomic scope" value="Bacteria"/>
</dbReference>
<name>B8DRG9_NITV9</name>
<organism evidence="3">
    <name type="scientific">Nitratidesulfovibrio vulgaris (strain DSM 19637 / Miyazaki F)</name>
    <name type="common">Desulfovibrio vulgaris</name>
    <dbReference type="NCBI Taxonomy" id="883"/>
    <lineage>
        <taxon>Bacteria</taxon>
        <taxon>Pseudomonadati</taxon>
        <taxon>Thermodesulfobacteriota</taxon>
        <taxon>Desulfovibrionia</taxon>
        <taxon>Desulfovibrionales</taxon>
        <taxon>Desulfovibrionaceae</taxon>
        <taxon>Nitratidesulfovibrio</taxon>
    </lineage>
</organism>
<evidence type="ECO:0000256" key="2">
    <source>
        <dbReference type="SAM" id="SignalP"/>
    </source>
</evidence>
<accession>B8DRG9</accession>
<feature type="chain" id="PRO_5002870831" description="Lipoprotein" evidence="2">
    <location>
        <begin position="27"/>
        <end position="172"/>
    </location>
</feature>